<proteinExistence type="predicted"/>
<keyword evidence="2" id="KW-1185">Reference proteome</keyword>
<name>A0A8J2P1Q2_9HEXA</name>
<dbReference type="EMBL" id="CAJVCH010072526">
    <property type="protein sequence ID" value="CAG7720649.1"/>
    <property type="molecule type" value="Genomic_DNA"/>
</dbReference>
<comment type="caution">
    <text evidence="1">The sequence shown here is derived from an EMBL/GenBank/DDBJ whole genome shotgun (WGS) entry which is preliminary data.</text>
</comment>
<reference evidence="1" key="1">
    <citation type="submission" date="2021-06" db="EMBL/GenBank/DDBJ databases">
        <authorList>
            <person name="Hodson N. C."/>
            <person name="Mongue J. A."/>
            <person name="Jaron S. K."/>
        </authorList>
    </citation>
    <scope>NUCLEOTIDE SEQUENCE</scope>
</reference>
<organism evidence="1 2">
    <name type="scientific">Allacma fusca</name>
    <dbReference type="NCBI Taxonomy" id="39272"/>
    <lineage>
        <taxon>Eukaryota</taxon>
        <taxon>Metazoa</taxon>
        <taxon>Ecdysozoa</taxon>
        <taxon>Arthropoda</taxon>
        <taxon>Hexapoda</taxon>
        <taxon>Collembola</taxon>
        <taxon>Symphypleona</taxon>
        <taxon>Sminthuridae</taxon>
        <taxon>Allacma</taxon>
    </lineage>
</organism>
<sequence length="11" mass="1289">SISLKRGQMRL</sequence>
<feature type="non-terminal residue" evidence="1">
    <location>
        <position position="1"/>
    </location>
</feature>
<accession>A0A8J2P1Q2</accession>
<evidence type="ECO:0000313" key="2">
    <source>
        <dbReference type="Proteomes" id="UP000708208"/>
    </source>
</evidence>
<gene>
    <name evidence="1" type="ORF">AFUS01_LOCUS9919</name>
</gene>
<evidence type="ECO:0000313" key="1">
    <source>
        <dbReference type="EMBL" id="CAG7720649.1"/>
    </source>
</evidence>
<dbReference type="Proteomes" id="UP000708208">
    <property type="component" value="Unassembled WGS sequence"/>
</dbReference>
<protein>
    <submittedName>
        <fullName evidence="1">Uncharacterized protein</fullName>
    </submittedName>
</protein>